<dbReference type="PANTHER" id="PTHR30294:SF29">
    <property type="entry name" value="MULTIDRUG ABC TRANSPORTER PERMEASE YBHS-RELATED"/>
    <property type="match status" value="1"/>
</dbReference>
<evidence type="ECO:0000256" key="8">
    <source>
        <dbReference type="RuleBase" id="RU361157"/>
    </source>
</evidence>
<evidence type="ECO:0000256" key="1">
    <source>
        <dbReference type="ARBA" id="ARBA00004651"/>
    </source>
</evidence>
<evidence type="ECO:0000256" key="3">
    <source>
        <dbReference type="ARBA" id="ARBA00022448"/>
    </source>
</evidence>
<dbReference type="InterPro" id="IPR047817">
    <property type="entry name" value="ABC2_TM_bact-type"/>
</dbReference>
<feature type="transmembrane region" description="Helical" evidence="8">
    <location>
        <begin position="21"/>
        <end position="40"/>
    </location>
</feature>
<dbReference type="PANTHER" id="PTHR30294">
    <property type="entry name" value="MEMBRANE COMPONENT OF ABC TRANSPORTER YHHJ-RELATED"/>
    <property type="match status" value="1"/>
</dbReference>
<feature type="non-terminal residue" evidence="10">
    <location>
        <position position="1"/>
    </location>
</feature>
<keyword evidence="4 8" id="KW-1003">Cell membrane</keyword>
<comment type="caution">
    <text evidence="10">The sequence shown here is derived from an EMBL/GenBank/DDBJ whole genome shotgun (WGS) entry which is preliminary data.</text>
</comment>
<dbReference type="AlphaFoldDB" id="A0A9D9I7B7"/>
<evidence type="ECO:0000259" key="9">
    <source>
        <dbReference type="PROSITE" id="PS51012"/>
    </source>
</evidence>
<dbReference type="GO" id="GO:0005886">
    <property type="term" value="C:plasma membrane"/>
    <property type="evidence" value="ECO:0007669"/>
    <property type="project" value="UniProtKB-SubCell"/>
</dbReference>
<evidence type="ECO:0000313" key="11">
    <source>
        <dbReference type="Proteomes" id="UP000823660"/>
    </source>
</evidence>
<accession>A0A9D9I7B7</accession>
<dbReference type="Pfam" id="PF01061">
    <property type="entry name" value="ABC2_membrane"/>
    <property type="match status" value="1"/>
</dbReference>
<evidence type="ECO:0000256" key="6">
    <source>
        <dbReference type="ARBA" id="ARBA00022989"/>
    </source>
</evidence>
<name>A0A9D9I7B7_9BACT</name>
<comment type="subcellular location">
    <subcellularLocation>
        <location evidence="1 8">Cell membrane</location>
        <topology evidence="1 8">Multi-pass membrane protein</topology>
    </subcellularLocation>
</comment>
<feature type="domain" description="ABC transmembrane type-2" evidence="9">
    <location>
        <begin position="1"/>
        <end position="161"/>
    </location>
</feature>
<sequence length="162" mass="18617">EQINITPVRKTTFIFAKLIPYWIMGLIVLSICMLLAWAVYGLSPHGGIWTVYLFSLLFIFALSGFGLVVSNYSDTMQQAMFVMFFFILVFMLMSGLLTPISSMPRWAQVITWLNPPRYFIEMMRGVYLQGCSLADLSHQLLALLGFDVFFGTWAVMSYRKTY</sequence>
<comment type="similarity">
    <text evidence="2 8">Belongs to the ABC-2 integral membrane protein family.</text>
</comment>
<gene>
    <name evidence="10" type="ORF">IAB99_04740</name>
</gene>
<comment type="caution">
    <text evidence="8">Lacks conserved residue(s) required for the propagation of feature annotation.</text>
</comment>
<keyword evidence="5 8" id="KW-0812">Transmembrane</keyword>
<reference evidence="10" key="2">
    <citation type="journal article" date="2021" name="PeerJ">
        <title>Extensive microbial diversity within the chicken gut microbiome revealed by metagenomics and culture.</title>
        <authorList>
            <person name="Gilroy R."/>
            <person name="Ravi A."/>
            <person name="Getino M."/>
            <person name="Pursley I."/>
            <person name="Horton D.L."/>
            <person name="Alikhan N.F."/>
            <person name="Baker D."/>
            <person name="Gharbi K."/>
            <person name="Hall N."/>
            <person name="Watson M."/>
            <person name="Adriaenssens E.M."/>
            <person name="Foster-Nyarko E."/>
            <person name="Jarju S."/>
            <person name="Secka A."/>
            <person name="Antonio M."/>
            <person name="Oren A."/>
            <person name="Chaudhuri R.R."/>
            <person name="La Ragione R."/>
            <person name="Hildebrand F."/>
            <person name="Pallen M.J."/>
        </authorList>
    </citation>
    <scope>NUCLEOTIDE SEQUENCE</scope>
    <source>
        <strain evidence="10">B1-15692</strain>
    </source>
</reference>
<protein>
    <recommendedName>
        <fullName evidence="8">Transport permease protein</fullName>
    </recommendedName>
</protein>
<dbReference type="Proteomes" id="UP000823660">
    <property type="component" value="Unassembled WGS sequence"/>
</dbReference>
<evidence type="ECO:0000256" key="5">
    <source>
        <dbReference type="ARBA" id="ARBA00022692"/>
    </source>
</evidence>
<dbReference type="EMBL" id="JADIMH010000024">
    <property type="protein sequence ID" value="MBO8467055.1"/>
    <property type="molecule type" value="Genomic_DNA"/>
</dbReference>
<evidence type="ECO:0000256" key="2">
    <source>
        <dbReference type="ARBA" id="ARBA00007783"/>
    </source>
</evidence>
<feature type="transmembrane region" description="Helical" evidence="8">
    <location>
        <begin position="136"/>
        <end position="156"/>
    </location>
</feature>
<reference evidence="10" key="1">
    <citation type="submission" date="2020-10" db="EMBL/GenBank/DDBJ databases">
        <authorList>
            <person name="Gilroy R."/>
        </authorList>
    </citation>
    <scope>NUCLEOTIDE SEQUENCE</scope>
    <source>
        <strain evidence="10">B1-15692</strain>
    </source>
</reference>
<dbReference type="InterPro" id="IPR051449">
    <property type="entry name" value="ABC-2_transporter_component"/>
</dbReference>
<keyword evidence="7 8" id="KW-0472">Membrane</keyword>
<feature type="transmembrane region" description="Helical" evidence="8">
    <location>
        <begin position="81"/>
        <end position="100"/>
    </location>
</feature>
<evidence type="ECO:0000256" key="4">
    <source>
        <dbReference type="ARBA" id="ARBA00022475"/>
    </source>
</evidence>
<dbReference type="PROSITE" id="PS51012">
    <property type="entry name" value="ABC_TM2"/>
    <property type="match status" value="1"/>
</dbReference>
<dbReference type="InterPro" id="IPR013525">
    <property type="entry name" value="ABC2_TM"/>
</dbReference>
<keyword evidence="6 8" id="KW-1133">Transmembrane helix</keyword>
<keyword evidence="3 8" id="KW-0813">Transport</keyword>
<organism evidence="10 11">
    <name type="scientific">Candidatus Cryptobacteroides faecipullorum</name>
    <dbReference type="NCBI Taxonomy" id="2840764"/>
    <lineage>
        <taxon>Bacteria</taxon>
        <taxon>Pseudomonadati</taxon>
        <taxon>Bacteroidota</taxon>
        <taxon>Bacteroidia</taxon>
        <taxon>Bacteroidales</taxon>
        <taxon>Candidatus Cryptobacteroides</taxon>
    </lineage>
</organism>
<proteinExistence type="inferred from homology"/>
<dbReference type="GO" id="GO:0140359">
    <property type="term" value="F:ABC-type transporter activity"/>
    <property type="evidence" value="ECO:0007669"/>
    <property type="project" value="InterPro"/>
</dbReference>
<feature type="transmembrane region" description="Helical" evidence="8">
    <location>
        <begin position="46"/>
        <end position="69"/>
    </location>
</feature>
<evidence type="ECO:0000313" key="10">
    <source>
        <dbReference type="EMBL" id="MBO8467055.1"/>
    </source>
</evidence>
<evidence type="ECO:0000256" key="7">
    <source>
        <dbReference type="ARBA" id="ARBA00023136"/>
    </source>
</evidence>